<dbReference type="EMBL" id="JAAHFQ010001262">
    <property type="protein sequence ID" value="NER32462.1"/>
    <property type="molecule type" value="Genomic_DNA"/>
</dbReference>
<dbReference type="InterPro" id="IPR011990">
    <property type="entry name" value="TPR-like_helical_dom_sf"/>
</dbReference>
<organism evidence="1">
    <name type="scientific">Symploca sp. SIO1C4</name>
    <dbReference type="NCBI Taxonomy" id="2607765"/>
    <lineage>
        <taxon>Bacteria</taxon>
        <taxon>Bacillati</taxon>
        <taxon>Cyanobacteriota</taxon>
        <taxon>Cyanophyceae</taxon>
        <taxon>Coleofasciculales</taxon>
        <taxon>Coleofasciculaceae</taxon>
        <taxon>Symploca</taxon>
    </lineage>
</organism>
<gene>
    <name evidence="1" type="ORF">F6J89_33945</name>
</gene>
<dbReference type="InterPro" id="IPR019734">
    <property type="entry name" value="TPR_rpt"/>
</dbReference>
<sequence length="108" mass="12045">YQQVGVFAEASHYKQVKAKSLKGLAEIDRLQGQLEAALPRHRQAILLLEEIGAKCDLADAHYQLGLTVHQLDRQQQALDHFAQATRLFRDIGAPRQVERVEGSASVSQ</sequence>
<protein>
    <submittedName>
        <fullName evidence="1">Tetratricopeptide repeat protein</fullName>
    </submittedName>
</protein>
<comment type="caution">
    <text evidence="1">The sequence shown here is derived from an EMBL/GenBank/DDBJ whole genome shotgun (WGS) entry which is preliminary data.</text>
</comment>
<evidence type="ECO:0000313" key="1">
    <source>
        <dbReference type="EMBL" id="NER32462.1"/>
    </source>
</evidence>
<name>A0A6B3NQ71_9CYAN</name>
<proteinExistence type="predicted"/>
<dbReference type="AlphaFoldDB" id="A0A6B3NQ71"/>
<dbReference type="SMART" id="SM00028">
    <property type="entry name" value="TPR"/>
    <property type="match status" value="2"/>
</dbReference>
<dbReference type="Pfam" id="PF13424">
    <property type="entry name" value="TPR_12"/>
    <property type="match status" value="1"/>
</dbReference>
<dbReference type="SUPFAM" id="SSF48452">
    <property type="entry name" value="TPR-like"/>
    <property type="match status" value="1"/>
</dbReference>
<accession>A0A6B3NQ71</accession>
<dbReference type="Gene3D" id="1.25.40.10">
    <property type="entry name" value="Tetratricopeptide repeat domain"/>
    <property type="match status" value="1"/>
</dbReference>
<reference evidence="1" key="1">
    <citation type="submission" date="2019-11" db="EMBL/GenBank/DDBJ databases">
        <title>Genomic insights into an expanded diversity of filamentous marine cyanobacteria reveals the extraordinary biosynthetic potential of Moorea and Okeania.</title>
        <authorList>
            <person name="Ferreira Leao T."/>
            <person name="Wang M."/>
            <person name="Moss N."/>
            <person name="Da Silva R."/>
            <person name="Sanders J."/>
            <person name="Nurk S."/>
            <person name="Gurevich A."/>
            <person name="Humphrey G."/>
            <person name="Reher R."/>
            <person name="Zhu Q."/>
            <person name="Belda-Ferre P."/>
            <person name="Glukhov E."/>
            <person name="Rex R."/>
            <person name="Dorrestein P.C."/>
            <person name="Knight R."/>
            <person name="Pevzner P."/>
            <person name="Gerwick W.H."/>
            <person name="Gerwick L."/>
        </authorList>
    </citation>
    <scope>NUCLEOTIDE SEQUENCE</scope>
    <source>
        <strain evidence="1">SIO1C4</strain>
    </source>
</reference>
<feature type="non-terminal residue" evidence="1">
    <location>
        <position position="1"/>
    </location>
</feature>